<evidence type="ECO:0000256" key="1">
    <source>
        <dbReference type="SAM" id="Phobius"/>
    </source>
</evidence>
<evidence type="ECO:0000313" key="4">
    <source>
        <dbReference type="Proteomes" id="UP000632454"/>
    </source>
</evidence>
<feature type="transmembrane region" description="Helical" evidence="1">
    <location>
        <begin position="124"/>
        <end position="141"/>
    </location>
</feature>
<dbReference type="SUPFAM" id="SSF55073">
    <property type="entry name" value="Nucleotide cyclase"/>
    <property type="match status" value="1"/>
</dbReference>
<name>A0ABQ1V2R1_9NOCA</name>
<keyword evidence="4" id="KW-1185">Reference proteome</keyword>
<dbReference type="Pfam" id="PF00990">
    <property type="entry name" value="GGDEF"/>
    <property type="match status" value="1"/>
</dbReference>
<evidence type="ECO:0000259" key="2">
    <source>
        <dbReference type="PROSITE" id="PS50887"/>
    </source>
</evidence>
<sequence>MIRFGVGLAQLGWALSHWWNRRDQFEWFGSYLADRQLVEPTRVLLAISAGTVTLVPVVTLIDAATRPEPGYVAAAIIASILGIALSMMWLLLPWPSVVRSRWWVVGSDVAIALACLAQDERIGGLNGCALFGLVGGYIAFFHGARMLTAHIGFTLLVAGTLAGLMLGGGDQGAVSTVAVAVIQAVLVGIAIPIATQFVLEVLASDAAASEVDTLTGVLNRRGLERALERIATMDRQNSHGLAVLVADLDNFKEINDQYGHRYGDRVLAEIAARLRVAVGSSGVVARIGGDEFVVADSLRWTEPNRLANHVLHTISAVSDPPVTASVGVVHFSGRIPGRQSVMSTVLFTDLADAAMYEAKRSGGNTVRTRSHHYG</sequence>
<dbReference type="PANTHER" id="PTHR45138:SF9">
    <property type="entry name" value="DIGUANYLATE CYCLASE DGCM-RELATED"/>
    <property type="match status" value="1"/>
</dbReference>
<keyword evidence="1" id="KW-0812">Transmembrane</keyword>
<dbReference type="InterPro" id="IPR000160">
    <property type="entry name" value="GGDEF_dom"/>
</dbReference>
<reference evidence="4" key="1">
    <citation type="journal article" date="2019" name="Int. J. Syst. Evol. Microbiol.">
        <title>The Global Catalogue of Microorganisms (GCM) 10K type strain sequencing project: providing services to taxonomists for standard genome sequencing and annotation.</title>
        <authorList>
            <consortium name="The Broad Institute Genomics Platform"/>
            <consortium name="The Broad Institute Genome Sequencing Center for Infectious Disease"/>
            <person name="Wu L."/>
            <person name="Ma J."/>
        </authorList>
    </citation>
    <scope>NUCLEOTIDE SEQUENCE [LARGE SCALE GENOMIC DNA]</scope>
    <source>
        <strain evidence="4">CCM 7855</strain>
    </source>
</reference>
<organism evidence="3 4">
    <name type="scientific">Williamsia phyllosphaerae</name>
    <dbReference type="NCBI Taxonomy" id="885042"/>
    <lineage>
        <taxon>Bacteria</taxon>
        <taxon>Bacillati</taxon>
        <taxon>Actinomycetota</taxon>
        <taxon>Actinomycetes</taxon>
        <taxon>Mycobacteriales</taxon>
        <taxon>Nocardiaceae</taxon>
        <taxon>Williamsia</taxon>
    </lineage>
</organism>
<accession>A0ABQ1V2R1</accession>
<keyword evidence="1" id="KW-0472">Membrane</keyword>
<dbReference type="InterPro" id="IPR029787">
    <property type="entry name" value="Nucleotide_cyclase"/>
</dbReference>
<feature type="transmembrane region" description="Helical" evidence="1">
    <location>
        <begin position="173"/>
        <end position="194"/>
    </location>
</feature>
<dbReference type="PROSITE" id="PS50887">
    <property type="entry name" value="GGDEF"/>
    <property type="match status" value="1"/>
</dbReference>
<feature type="transmembrane region" description="Helical" evidence="1">
    <location>
        <begin position="147"/>
        <end position="166"/>
    </location>
</feature>
<dbReference type="RefSeq" id="WP_188491032.1">
    <property type="nucleotide sequence ID" value="NZ_BMCS01000002.1"/>
</dbReference>
<dbReference type="SMART" id="SM00267">
    <property type="entry name" value="GGDEF"/>
    <property type="match status" value="1"/>
</dbReference>
<proteinExistence type="predicted"/>
<keyword evidence="1" id="KW-1133">Transmembrane helix</keyword>
<dbReference type="PANTHER" id="PTHR45138">
    <property type="entry name" value="REGULATORY COMPONENTS OF SENSORY TRANSDUCTION SYSTEM"/>
    <property type="match status" value="1"/>
</dbReference>
<dbReference type="NCBIfam" id="TIGR00254">
    <property type="entry name" value="GGDEF"/>
    <property type="match status" value="1"/>
</dbReference>
<comment type="caution">
    <text evidence="3">The sequence shown here is derived from an EMBL/GenBank/DDBJ whole genome shotgun (WGS) entry which is preliminary data.</text>
</comment>
<dbReference type="Proteomes" id="UP000632454">
    <property type="component" value="Unassembled WGS sequence"/>
</dbReference>
<feature type="domain" description="GGDEF" evidence="2">
    <location>
        <begin position="239"/>
        <end position="371"/>
    </location>
</feature>
<dbReference type="Gene3D" id="3.30.70.270">
    <property type="match status" value="1"/>
</dbReference>
<feature type="transmembrane region" description="Helical" evidence="1">
    <location>
        <begin position="40"/>
        <end position="61"/>
    </location>
</feature>
<protein>
    <recommendedName>
        <fullName evidence="2">GGDEF domain-containing protein</fullName>
    </recommendedName>
</protein>
<dbReference type="EMBL" id="BMCS01000002">
    <property type="protein sequence ID" value="GGF34747.1"/>
    <property type="molecule type" value="Genomic_DNA"/>
</dbReference>
<dbReference type="CDD" id="cd01949">
    <property type="entry name" value="GGDEF"/>
    <property type="match status" value="1"/>
</dbReference>
<feature type="transmembrane region" description="Helical" evidence="1">
    <location>
        <begin position="73"/>
        <end position="94"/>
    </location>
</feature>
<gene>
    <name evidence="3" type="ORF">GCM10007298_33190</name>
</gene>
<evidence type="ECO:0000313" key="3">
    <source>
        <dbReference type="EMBL" id="GGF34747.1"/>
    </source>
</evidence>
<dbReference type="InterPro" id="IPR050469">
    <property type="entry name" value="Diguanylate_Cyclase"/>
</dbReference>
<dbReference type="InterPro" id="IPR043128">
    <property type="entry name" value="Rev_trsase/Diguanyl_cyclase"/>
</dbReference>